<organism evidence="7 8">
    <name type="scientific">Nonomuraea harbinensis</name>
    <dbReference type="NCBI Taxonomy" id="1286938"/>
    <lineage>
        <taxon>Bacteria</taxon>
        <taxon>Bacillati</taxon>
        <taxon>Actinomycetota</taxon>
        <taxon>Actinomycetes</taxon>
        <taxon>Streptosporangiales</taxon>
        <taxon>Streptosporangiaceae</taxon>
        <taxon>Nonomuraea</taxon>
    </lineage>
</organism>
<keyword evidence="2" id="KW-0949">S-adenosyl-L-methionine</keyword>
<feature type="domain" description="Radical SAM core" evidence="6">
    <location>
        <begin position="20"/>
        <end position="111"/>
    </location>
</feature>
<comment type="cofactor">
    <cofactor evidence="1">
        <name>[4Fe-4S] cluster</name>
        <dbReference type="ChEBI" id="CHEBI:49883"/>
    </cofactor>
</comment>
<dbReference type="Pfam" id="PF04055">
    <property type="entry name" value="Radical_SAM"/>
    <property type="match status" value="1"/>
</dbReference>
<keyword evidence="8" id="KW-1185">Reference proteome</keyword>
<reference evidence="8" key="1">
    <citation type="journal article" date="2019" name="Int. J. Syst. Evol. Microbiol.">
        <title>The Global Catalogue of Microorganisms (GCM) 10K type strain sequencing project: providing services to taxonomists for standard genome sequencing and annotation.</title>
        <authorList>
            <consortium name="The Broad Institute Genomics Platform"/>
            <consortium name="The Broad Institute Genome Sequencing Center for Infectious Disease"/>
            <person name="Wu L."/>
            <person name="Ma J."/>
        </authorList>
    </citation>
    <scope>NUCLEOTIDE SEQUENCE [LARGE SCALE GENOMIC DNA]</scope>
    <source>
        <strain evidence="8">CGMCC 4.7106</strain>
    </source>
</reference>
<proteinExistence type="predicted"/>
<evidence type="ECO:0000256" key="2">
    <source>
        <dbReference type="ARBA" id="ARBA00022691"/>
    </source>
</evidence>
<evidence type="ECO:0000259" key="6">
    <source>
        <dbReference type="Pfam" id="PF04055"/>
    </source>
</evidence>
<dbReference type="InterPro" id="IPR051198">
    <property type="entry name" value="BchE-like"/>
</dbReference>
<evidence type="ECO:0000256" key="3">
    <source>
        <dbReference type="ARBA" id="ARBA00022723"/>
    </source>
</evidence>
<evidence type="ECO:0000313" key="7">
    <source>
        <dbReference type="EMBL" id="MFC5815301.1"/>
    </source>
</evidence>
<evidence type="ECO:0000256" key="1">
    <source>
        <dbReference type="ARBA" id="ARBA00001966"/>
    </source>
</evidence>
<dbReference type="Proteomes" id="UP001596096">
    <property type="component" value="Unassembled WGS sequence"/>
</dbReference>
<dbReference type="InterPro" id="IPR007197">
    <property type="entry name" value="rSAM"/>
</dbReference>
<gene>
    <name evidence="7" type="ORF">ACFPUY_09425</name>
</gene>
<keyword evidence="4" id="KW-0408">Iron</keyword>
<name>A0ABW1BRW6_9ACTN</name>
<evidence type="ECO:0000256" key="5">
    <source>
        <dbReference type="ARBA" id="ARBA00023014"/>
    </source>
</evidence>
<keyword evidence="3" id="KW-0479">Metal-binding</keyword>
<protein>
    <submittedName>
        <fullName evidence="7">Radical SAM protein</fullName>
    </submittedName>
</protein>
<dbReference type="PANTHER" id="PTHR43409">
    <property type="entry name" value="ANAEROBIC MAGNESIUM-PROTOPORPHYRIN IX MONOMETHYL ESTER CYCLASE-RELATED"/>
    <property type="match status" value="1"/>
</dbReference>
<accession>A0ABW1BRW6</accession>
<evidence type="ECO:0000313" key="8">
    <source>
        <dbReference type="Proteomes" id="UP001596096"/>
    </source>
</evidence>
<dbReference type="PANTHER" id="PTHR43409:SF7">
    <property type="entry name" value="BLL1977 PROTEIN"/>
    <property type="match status" value="1"/>
</dbReference>
<evidence type="ECO:0000256" key="4">
    <source>
        <dbReference type="ARBA" id="ARBA00023004"/>
    </source>
</evidence>
<comment type="caution">
    <text evidence="7">The sequence shown here is derived from an EMBL/GenBank/DDBJ whole genome shotgun (WGS) entry which is preliminary data.</text>
</comment>
<dbReference type="EMBL" id="JBHSNW010000004">
    <property type="protein sequence ID" value="MFC5815301.1"/>
    <property type="molecule type" value="Genomic_DNA"/>
</dbReference>
<keyword evidence="5" id="KW-0411">Iron-sulfur</keyword>
<sequence length="303" mass="34057">MTFRSKSPERVLDEIGHLTRRHGLTTAGVVDNILDMRYFTTLLPALADAGVREIQPGLESLSDHVLALMRKGTTTLRNIQLLKWCAEFGVTARWNLLFGFPGETAEDYASMLPLLDACDFLQPPDGMDAIRLDRFSPFHQDPERFGMTGVRPMEVYRCLYPFPDEALRRIAYYFDFDYADGMRSLDHAGPVMKRVRRWIERGGNGTLALLAHPDCGLVLVDTRDERTVSFRLTGWRAAVYARCDRVTAERAAVAAGTAAGATAEDVLTFLADCLRRRLMVRTDDQWLALGIRVPARTSADSRP</sequence>
<dbReference type="RefSeq" id="WP_219543536.1">
    <property type="nucleotide sequence ID" value="NZ_JAHKRN010000004.1"/>
</dbReference>